<keyword evidence="1" id="KW-0732">Signal</keyword>
<evidence type="ECO:0000313" key="4">
    <source>
        <dbReference type="Proteomes" id="UP000660729"/>
    </source>
</evidence>
<dbReference type="SUPFAM" id="SSF63829">
    <property type="entry name" value="Calcium-dependent phosphotriesterase"/>
    <property type="match status" value="1"/>
</dbReference>
<reference evidence="3" key="1">
    <citation type="submission" date="2020-04" db="EMBL/GenBank/DDBJ databases">
        <title>Draft genome resource of the tomato pathogen Pseudocercospora fuligena.</title>
        <authorList>
            <person name="Zaccaron A."/>
        </authorList>
    </citation>
    <scope>NUCLEOTIDE SEQUENCE</scope>
    <source>
        <strain evidence="3">PF001</strain>
    </source>
</reference>
<feature type="signal peptide" evidence="1">
    <location>
        <begin position="1"/>
        <end position="20"/>
    </location>
</feature>
<dbReference type="InterPro" id="IPR011042">
    <property type="entry name" value="6-blade_b-propeller_TolB-like"/>
</dbReference>
<feature type="domain" description="SMP-30/Gluconolactonase/LRE-like region" evidence="2">
    <location>
        <begin position="183"/>
        <end position="292"/>
    </location>
</feature>
<protein>
    <submittedName>
        <fullName evidence="3">Gluconolactonase</fullName>
    </submittedName>
</protein>
<dbReference type="OrthoDB" id="423498at2759"/>
<evidence type="ECO:0000259" key="2">
    <source>
        <dbReference type="Pfam" id="PF08450"/>
    </source>
</evidence>
<sequence length="425" mass="46414">MPVLRSHALLSAFTVAGALAQSNSTGSPANATGSIVSLPYSYTYLLPDGFQGNVNSSFFNGTTTSNSTINSALRAAQQAPFVAYDPEFYEIFGSNPEITLVQDRTAQDDYFAYEAGVWVPEKNEAWFSSSTYQAARSSKVTVLNLNTSAVSTLNTTGARITDFNGGYYFEGKVYFTTFPSNTTFRGGIYAIDVQTLNVEPVINSYFGLPFLSPDDVAWATQGSDKYMYFTDFPFSSLAFGETAPSPQLPSGVWRWDPQGEVLQQVITRNDMTPNGVRVSPDQRTLYVTDSSPTYFAADPSAAVGAGSESWLGPYIYRFDLDEDMYPVNRRPFGLVREYIADGMHVDDAGRVWTAEGEGIVIRKAKNGKVLGVVNRQYFLADKSEDAIPIANFALAGDKLVIGAVTRLYTVQLAKTIVSKDSSIVN</sequence>
<dbReference type="Pfam" id="PF08450">
    <property type="entry name" value="SGL"/>
    <property type="match status" value="1"/>
</dbReference>
<evidence type="ECO:0000313" key="3">
    <source>
        <dbReference type="EMBL" id="KAF7189572.1"/>
    </source>
</evidence>
<dbReference type="InterPro" id="IPR013658">
    <property type="entry name" value="SGL"/>
</dbReference>
<dbReference type="PANTHER" id="PTHR47064:SF2">
    <property type="entry name" value="SMP-30_GLUCONOLACTONASE_LRE-LIKE REGION DOMAIN-CONTAINING PROTEIN-RELATED"/>
    <property type="match status" value="1"/>
</dbReference>
<dbReference type="PANTHER" id="PTHR47064">
    <property type="entry name" value="PUTATIVE (AFU_ORTHOLOGUE AFUA_1G08990)-RELATED"/>
    <property type="match status" value="1"/>
</dbReference>
<organism evidence="3 4">
    <name type="scientific">Pseudocercospora fuligena</name>
    <dbReference type="NCBI Taxonomy" id="685502"/>
    <lineage>
        <taxon>Eukaryota</taxon>
        <taxon>Fungi</taxon>
        <taxon>Dikarya</taxon>
        <taxon>Ascomycota</taxon>
        <taxon>Pezizomycotina</taxon>
        <taxon>Dothideomycetes</taxon>
        <taxon>Dothideomycetidae</taxon>
        <taxon>Mycosphaerellales</taxon>
        <taxon>Mycosphaerellaceae</taxon>
        <taxon>Pseudocercospora</taxon>
    </lineage>
</organism>
<dbReference type="AlphaFoldDB" id="A0A8H6RF54"/>
<accession>A0A8H6RF54</accession>
<proteinExistence type="predicted"/>
<name>A0A8H6RF54_9PEZI</name>
<gene>
    <name evidence="3" type="ORF">HII31_09212</name>
</gene>
<feature type="chain" id="PRO_5034210111" evidence="1">
    <location>
        <begin position="21"/>
        <end position="425"/>
    </location>
</feature>
<keyword evidence="4" id="KW-1185">Reference proteome</keyword>
<dbReference type="Proteomes" id="UP000660729">
    <property type="component" value="Unassembled WGS sequence"/>
</dbReference>
<dbReference type="InterPro" id="IPR052988">
    <property type="entry name" value="Oryzine_lactonohydrolase"/>
</dbReference>
<comment type="caution">
    <text evidence="3">The sequence shown here is derived from an EMBL/GenBank/DDBJ whole genome shotgun (WGS) entry which is preliminary data.</text>
</comment>
<dbReference type="EMBL" id="JABCIY010000185">
    <property type="protein sequence ID" value="KAF7189572.1"/>
    <property type="molecule type" value="Genomic_DNA"/>
</dbReference>
<dbReference type="Gene3D" id="2.120.10.30">
    <property type="entry name" value="TolB, C-terminal domain"/>
    <property type="match status" value="1"/>
</dbReference>
<evidence type="ECO:0000256" key="1">
    <source>
        <dbReference type="SAM" id="SignalP"/>
    </source>
</evidence>